<name>A0A009IF99_ACIB9</name>
<reference evidence="1 2" key="1">
    <citation type="submission" date="2014-02" db="EMBL/GenBank/DDBJ databases">
        <title>Comparative genomics and transcriptomics to identify genetic mechanisms underlying the emergence of carbapenem resistant Acinetobacter baumannii (CRAb).</title>
        <authorList>
            <person name="Harris A.D."/>
            <person name="Johnson K.J."/>
            <person name="George J."/>
            <person name="Shefchek K."/>
            <person name="Daugherty S.C."/>
            <person name="Parankush S."/>
            <person name="Sadzewicz L."/>
            <person name="Tallon L."/>
            <person name="Sengamalay N."/>
            <person name="Hazen T.H."/>
            <person name="Rasko D.A."/>
        </authorList>
    </citation>
    <scope>NUCLEOTIDE SEQUENCE [LARGE SCALE GENOMIC DNA]</scope>
    <source>
        <strain evidence="1 2">1295743</strain>
    </source>
</reference>
<dbReference type="PATRIC" id="fig|1310613.3.peg.3952"/>
<accession>A0A009IF99</accession>
<sequence>MPQYLKIAEKIYQNVKEKKGFTDDPMEDLNNLMIELRQEIKGTKLKLLYNYIDFAEILIKPLQESKIKLDLSLIPKSKNTQEFVLWLAGFIERITTGGQEKLPPIRAKITFPAYAYEETYPSQKKPVNNGEEIIEYFKKNQS</sequence>
<dbReference type="RefSeq" id="WP_031950626.1">
    <property type="nucleotide sequence ID" value="NZ_JEWH01000103.1"/>
</dbReference>
<gene>
    <name evidence="1" type="ORF">J512_4144</name>
</gene>
<evidence type="ECO:0000313" key="1">
    <source>
        <dbReference type="EMBL" id="EXB03349.1"/>
    </source>
</evidence>
<comment type="caution">
    <text evidence="1">The sequence shown here is derived from an EMBL/GenBank/DDBJ whole genome shotgun (WGS) entry which is preliminary data.</text>
</comment>
<proteinExistence type="predicted"/>
<dbReference type="Proteomes" id="UP000020595">
    <property type="component" value="Unassembled WGS sequence"/>
</dbReference>
<organism evidence="1 2">
    <name type="scientific">Acinetobacter baumannii (strain 1295743)</name>
    <dbReference type="NCBI Taxonomy" id="1310613"/>
    <lineage>
        <taxon>Bacteria</taxon>
        <taxon>Pseudomonadati</taxon>
        <taxon>Pseudomonadota</taxon>
        <taxon>Gammaproteobacteria</taxon>
        <taxon>Moraxellales</taxon>
        <taxon>Moraxellaceae</taxon>
        <taxon>Acinetobacter</taxon>
        <taxon>Acinetobacter calcoaceticus/baumannii complex</taxon>
    </lineage>
</organism>
<evidence type="ECO:0000313" key="2">
    <source>
        <dbReference type="Proteomes" id="UP000020595"/>
    </source>
</evidence>
<dbReference type="AlphaFoldDB" id="A0A009IF99"/>
<dbReference type="EMBL" id="JEWH01000103">
    <property type="protein sequence ID" value="EXB03349.1"/>
    <property type="molecule type" value="Genomic_DNA"/>
</dbReference>
<protein>
    <submittedName>
        <fullName evidence="1">Uncharacterized protein</fullName>
    </submittedName>
</protein>